<dbReference type="EMBL" id="GL876973">
    <property type="protein sequence ID" value="KLU89856.1"/>
    <property type="molecule type" value="Genomic_DNA"/>
</dbReference>
<reference evidence="3" key="5">
    <citation type="submission" date="2015-06" db="UniProtKB">
        <authorList>
            <consortium name="EnsemblFungi"/>
        </authorList>
    </citation>
    <scope>IDENTIFICATION</scope>
    <source>
        <strain evidence="3">ATCC 64411</strain>
    </source>
</reference>
<gene>
    <name evidence="2" type="ORF">MAPG_08825</name>
</gene>
<feature type="compositionally biased region" description="Basic residues" evidence="1">
    <location>
        <begin position="65"/>
        <end position="79"/>
    </location>
</feature>
<evidence type="ECO:0000313" key="3">
    <source>
        <dbReference type="EnsemblFungi" id="MAPG_08825T0"/>
    </source>
</evidence>
<keyword evidence="4" id="KW-1185">Reference proteome</keyword>
<protein>
    <submittedName>
        <fullName evidence="2 3">Uncharacterized protein</fullName>
    </submittedName>
</protein>
<dbReference type="Proteomes" id="UP000011715">
    <property type="component" value="Unassembled WGS sequence"/>
</dbReference>
<reference evidence="4" key="2">
    <citation type="submission" date="2010-05" db="EMBL/GenBank/DDBJ databases">
        <title>The genome sequence of Magnaporthe poae strain ATCC 64411.</title>
        <authorList>
            <person name="Ma L.-J."/>
            <person name="Dead R."/>
            <person name="Young S."/>
            <person name="Zeng Q."/>
            <person name="Koehrsen M."/>
            <person name="Alvarado L."/>
            <person name="Berlin A."/>
            <person name="Chapman S.B."/>
            <person name="Chen Z."/>
            <person name="Freedman E."/>
            <person name="Gellesch M."/>
            <person name="Goldberg J."/>
            <person name="Griggs A."/>
            <person name="Gujja S."/>
            <person name="Heilman E.R."/>
            <person name="Heiman D."/>
            <person name="Hepburn T."/>
            <person name="Howarth C."/>
            <person name="Jen D."/>
            <person name="Larson L."/>
            <person name="Mehta T."/>
            <person name="Neiman D."/>
            <person name="Pearson M."/>
            <person name="Roberts A."/>
            <person name="Saif S."/>
            <person name="Shea T."/>
            <person name="Shenoy N."/>
            <person name="Sisk P."/>
            <person name="Stolte C."/>
            <person name="Sykes S."/>
            <person name="Walk T."/>
            <person name="White J."/>
            <person name="Yandava C."/>
            <person name="Haas B."/>
            <person name="Nusbaum C."/>
            <person name="Birren B."/>
        </authorList>
    </citation>
    <scope>NUCLEOTIDE SEQUENCE [LARGE SCALE GENOMIC DNA]</scope>
    <source>
        <strain evidence="4">ATCC 64411 / 73-15</strain>
    </source>
</reference>
<accession>A0A0C4E8C5</accession>
<sequence>MRLRPPLPVAALDLSSPATTTIIYYSLFQHKTSPTLRKPYNSQTKHHHHHHHHHQKEDALFNHFDRRRRGLPARGRPRSGQRVQRGNPEWQPGRYGFRVRILRSRYQHQGQHGPQLGCRGHEELRRGHKAKAARRVDCAQNRGLQGLKKPKMGSRALSGGHVLL</sequence>
<feature type="compositionally biased region" description="Basic residues" evidence="1">
    <location>
        <begin position="44"/>
        <end position="54"/>
    </location>
</feature>
<feature type="compositionally biased region" description="Polar residues" evidence="1">
    <location>
        <begin position="34"/>
        <end position="43"/>
    </location>
</feature>
<dbReference type="VEuPathDB" id="FungiDB:MAPG_08825"/>
<evidence type="ECO:0000313" key="4">
    <source>
        <dbReference type="Proteomes" id="UP000011715"/>
    </source>
</evidence>
<reference evidence="2" key="1">
    <citation type="submission" date="2010-05" db="EMBL/GenBank/DDBJ databases">
        <title>The Genome Sequence of Magnaporthe poae strain ATCC 64411.</title>
        <authorList>
            <consortium name="The Broad Institute Genome Sequencing Platform"/>
            <consortium name="Broad Institute Genome Sequencing Center for Infectious Disease"/>
            <person name="Ma L.-J."/>
            <person name="Dead R."/>
            <person name="Young S."/>
            <person name="Zeng Q."/>
            <person name="Koehrsen M."/>
            <person name="Alvarado L."/>
            <person name="Berlin A."/>
            <person name="Chapman S.B."/>
            <person name="Chen Z."/>
            <person name="Freedman E."/>
            <person name="Gellesch M."/>
            <person name="Goldberg J."/>
            <person name="Griggs A."/>
            <person name="Gujja S."/>
            <person name="Heilman E.R."/>
            <person name="Heiman D."/>
            <person name="Hepburn T."/>
            <person name="Howarth C."/>
            <person name="Jen D."/>
            <person name="Larson L."/>
            <person name="Mehta T."/>
            <person name="Neiman D."/>
            <person name="Pearson M."/>
            <person name="Roberts A."/>
            <person name="Saif S."/>
            <person name="Shea T."/>
            <person name="Shenoy N."/>
            <person name="Sisk P."/>
            <person name="Stolte C."/>
            <person name="Sykes S."/>
            <person name="Walk T."/>
            <person name="White J."/>
            <person name="Yandava C."/>
            <person name="Haas B."/>
            <person name="Nusbaum C."/>
            <person name="Birren B."/>
        </authorList>
    </citation>
    <scope>NUCLEOTIDE SEQUENCE</scope>
    <source>
        <strain evidence="2">ATCC 64411</strain>
    </source>
</reference>
<proteinExistence type="predicted"/>
<feature type="compositionally biased region" description="Basic and acidic residues" evidence="1">
    <location>
        <begin position="55"/>
        <end position="64"/>
    </location>
</feature>
<name>A0A0C4E8C5_MAGP6</name>
<dbReference type="EMBL" id="ADBL01002151">
    <property type="status" value="NOT_ANNOTATED_CDS"/>
    <property type="molecule type" value="Genomic_DNA"/>
</dbReference>
<evidence type="ECO:0000313" key="2">
    <source>
        <dbReference type="EMBL" id="KLU89856.1"/>
    </source>
</evidence>
<organism evidence="3 4">
    <name type="scientific">Magnaporthiopsis poae (strain ATCC 64411 / 73-15)</name>
    <name type="common">Kentucky bluegrass fungus</name>
    <name type="synonym">Magnaporthe poae</name>
    <dbReference type="NCBI Taxonomy" id="644358"/>
    <lineage>
        <taxon>Eukaryota</taxon>
        <taxon>Fungi</taxon>
        <taxon>Dikarya</taxon>
        <taxon>Ascomycota</taxon>
        <taxon>Pezizomycotina</taxon>
        <taxon>Sordariomycetes</taxon>
        <taxon>Sordariomycetidae</taxon>
        <taxon>Magnaporthales</taxon>
        <taxon>Magnaporthaceae</taxon>
        <taxon>Magnaporthiopsis</taxon>
    </lineage>
</organism>
<evidence type="ECO:0000256" key="1">
    <source>
        <dbReference type="SAM" id="MobiDB-lite"/>
    </source>
</evidence>
<reference evidence="3" key="4">
    <citation type="journal article" date="2015" name="G3 (Bethesda)">
        <title>Genome sequences of three phytopathogenic species of the Magnaporthaceae family of fungi.</title>
        <authorList>
            <person name="Okagaki L.H."/>
            <person name="Nunes C.C."/>
            <person name="Sailsbery J."/>
            <person name="Clay B."/>
            <person name="Brown D."/>
            <person name="John T."/>
            <person name="Oh Y."/>
            <person name="Young N."/>
            <person name="Fitzgerald M."/>
            <person name="Haas B.J."/>
            <person name="Zeng Q."/>
            <person name="Young S."/>
            <person name="Adiconis X."/>
            <person name="Fan L."/>
            <person name="Levin J.Z."/>
            <person name="Mitchell T.K."/>
            <person name="Okubara P.A."/>
            <person name="Farman M.L."/>
            <person name="Kohn L.M."/>
            <person name="Birren B."/>
            <person name="Ma L.-J."/>
            <person name="Dean R.A."/>
        </authorList>
    </citation>
    <scope>NUCLEOTIDE SEQUENCE</scope>
    <source>
        <strain evidence="3">ATCC 64411 / 73-15</strain>
    </source>
</reference>
<feature type="region of interest" description="Disordered" evidence="1">
    <location>
        <begin position="34"/>
        <end position="90"/>
    </location>
</feature>
<reference evidence="2" key="3">
    <citation type="submission" date="2011-03" db="EMBL/GenBank/DDBJ databases">
        <title>Annotation of Magnaporthe poae ATCC 64411.</title>
        <authorList>
            <person name="Ma L.-J."/>
            <person name="Dead R."/>
            <person name="Young S.K."/>
            <person name="Zeng Q."/>
            <person name="Gargeya S."/>
            <person name="Fitzgerald M."/>
            <person name="Haas B."/>
            <person name="Abouelleil A."/>
            <person name="Alvarado L."/>
            <person name="Arachchi H.M."/>
            <person name="Berlin A."/>
            <person name="Brown A."/>
            <person name="Chapman S.B."/>
            <person name="Chen Z."/>
            <person name="Dunbar C."/>
            <person name="Freedman E."/>
            <person name="Gearin G."/>
            <person name="Gellesch M."/>
            <person name="Goldberg J."/>
            <person name="Griggs A."/>
            <person name="Gujja S."/>
            <person name="Heiman D."/>
            <person name="Howarth C."/>
            <person name="Larson L."/>
            <person name="Lui A."/>
            <person name="MacDonald P.J.P."/>
            <person name="Mehta T."/>
            <person name="Montmayeur A."/>
            <person name="Murphy C."/>
            <person name="Neiman D."/>
            <person name="Pearson M."/>
            <person name="Priest M."/>
            <person name="Roberts A."/>
            <person name="Saif S."/>
            <person name="Shea T."/>
            <person name="Shenoy N."/>
            <person name="Sisk P."/>
            <person name="Stolte C."/>
            <person name="Sykes S."/>
            <person name="Yandava C."/>
            <person name="Wortman J."/>
            <person name="Nusbaum C."/>
            <person name="Birren B."/>
        </authorList>
    </citation>
    <scope>NUCLEOTIDE SEQUENCE</scope>
    <source>
        <strain evidence="2">ATCC 64411</strain>
    </source>
</reference>
<dbReference type="AlphaFoldDB" id="A0A0C4E8C5"/>
<dbReference type="EnsemblFungi" id="MAPG_08825T0">
    <property type="protein sequence ID" value="MAPG_08825T0"/>
    <property type="gene ID" value="MAPG_08825"/>
</dbReference>